<sequence>MKLIFHNVLLLILISASHTTLNSNLKENVISFLQGSQDNKHTIYDVSNKEHDNKIDKRIPKQTANVIRVNEFKNLNDLGISKTKDKASRKRYHIDSLLNYLKRRAGSSRVLSTSNSESSSRELKDWKEHWIQKKFEAANATPIRGDDVNMVAARSWGVPCGDPNQHDIPWGTCMLPMECEAEYRIYRGDYLCGWTQFVCCSLQLTTYDMYQRFDISFADSSLATDSEEKRNKGKSLKERKGRKRLMKKKKRKRERLKRKRKIKRNIKKIIKEIRKILNKSYSNGTTARKKKTKQLKAFIQHLKKQFKNDRKHVKNIHELELMKIDSALQTKLNQIRNMNQDFIKNSTFRDIVVNGTITKEGARMLVAAYPELASYLKTRRSGNRPKDYMDYDIKYGLVYY</sequence>
<dbReference type="RefSeq" id="XP_026753177.3">
    <property type="nucleotide sequence ID" value="XM_026897376.3"/>
</dbReference>
<keyword evidence="2" id="KW-0732">Signal</keyword>
<accession>A0A6J1WGJ9</accession>
<reference evidence="4" key="1">
    <citation type="submission" date="2025-08" db="UniProtKB">
        <authorList>
            <consortium name="RefSeq"/>
        </authorList>
    </citation>
    <scope>IDENTIFICATION</scope>
    <source>
        <tissue evidence="4">Whole larvae</tissue>
    </source>
</reference>
<evidence type="ECO:0000256" key="1">
    <source>
        <dbReference type="SAM" id="MobiDB-lite"/>
    </source>
</evidence>
<feature type="region of interest" description="Disordered" evidence="1">
    <location>
        <begin position="242"/>
        <end position="261"/>
    </location>
</feature>
<keyword evidence="3" id="KW-1185">Reference proteome</keyword>
<feature type="signal peptide" evidence="2">
    <location>
        <begin position="1"/>
        <end position="19"/>
    </location>
</feature>
<dbReference type="Proteomes" id="UP001652740">
    <property type="component" value="Unplaced"/>
</dbReference>
<dbReference type="AlphaFoldDB" id="A0A6J1WGJ9"/>
<name>A0A6J1WGJ9_GALME</name>
<evidence type="ECO:0000313" key="3">
    <source>
        <dbReference type="Proteomes" id="UP001652740"/>
    </source>
</evidence>
<dbReference type="InParanoid" id="A0A6J1WGJ9"/>
<dbReference type="GeneID" id="113513384"/>
<dbReference type="KEGG" id="gmw:113513384"/>
<evidence type="ECO:0000256" key="2">
    <source>
        <dbReference type="SAM" id="SignalP"/>
    </source>
</evidence>
<protein>
    <submittedName>
        <fullName evidence="4">Uncharacterized protein LOC113513384</fullName>
    </submittedName>
</protein>
<gene>
    <name evidence="4" type="primary">LOC113513384</name>
</gene>
<proteinExistence type="predicted"/>
<organism evidence="3 4">
    <name type="scientific">Galleria mellonella</name>
    <name type="common">Greater wax moth</name>
    <dbReference type="NCBI Taxonomy" id="7137"/>
    <lineage>
        <taxon>Eukaryota</taxon>
        <taxon>Metazoa</taxon>
        <taxon>Ecdysozoa</taxon>
        <taxon>Arthropoda</taxon>
        <taxon>Hexapoda</taxon>
        <taxon>Insecta</taxon>
        <taxon>Pterygota</taxon>
        <taxon>Neoptera</taxon>
        <taxon>Endopterygota</taxon>
        <taxon>Lepidoptera</taxon>
        <taxon>Glossata</taxon>
        <taxon>Ditrysia</taxon>
        <taxon>Pyraloidea</taxon>
        <taxon>Pyralidae</taxon>
        <taxon>Galleriinae</taxon>
        <taxon>Galleria</taxon>
    </lineage>
</organism>
<feature type="chain" id="PRO_5046017974" evidence="2">
    <location>
        <begin position="20"/>
        <end position="400"/>
    </location>
</feature>
<evidence type="ECO:0000313" key="4">
    <source>
        <dbReference type="RefSeq" id="XP_026753177.3"/>
    </source>
</evidence>